<evidence type="ECO:0000313" key="6">
    <source>
        <dbReference type="EMBL" id="GGC63013.1"/>
    </source>
</evidence>
<dbReference type="SUPFAM" id="SSF52402">
    <property type="entry name" value="Adenine nucleotide alpha hydrolases-like"/>
    <property type="match status" value="1"/>
</dbReference>
<evidence type="ECO:0000256" key="4">
    <source>
        <dbReference type="HAMAP-Rule" id="MF_00063"/>
    </source>
</evidence>
<feature type="binding site" evidence="4">
    <location>
        <position position="216"/>
    </location>
    <ligand>
        <name>[4Fe-4S] cluster</name>
        <dbReference type="ChEBI" id="CHEBI:49883"/>
    </ligand>
</feature>
<organism evidence="6 7">
    <name type="scientific">Chelatococcus reniformis</name>
    <dbReference type="NCBI Taxonomy" id="1494448"/>
    <lineage>
        <taxon>Bacteria</taxon>
        <taxon>Pseudomonadati</taxon>
        <taxon>Pseudomonadota</taxon>
        <taxon>Alphaproteobacteria</taxon>
        <taxon>Hyphomicrobiales</taxon>
        <taxon>Chelatococcaceae</taxon>
        <taxon>Chelatococcus</taxon>
    </lineage>
</organism>
<dbReference type="InterPro" id="IPR002500">
    <property type="entry name" value="PAPS_reduct_dom"/>
</dbReference>
<dbReference type="HAMAP" id="MF_00063">
    <property type="entry name" value="CysH"/>
    <property type="match status" value="1"/>
</dbReference>
<dbReference type="PANTHER" id="PTHR46509:SF1">
    <property type="entry name" value="PHOSPHOADENOSINE PHOSPHOSULFATE REDUCTASE"/>
    <property type="match status" value="1"/>
</dbReference>
<evidence type="ECO:0000256" key="3">
    <source>
        <dbReference type="ARBA" id="ARBA00024327"/>
    </source>
</evidence>
<dbReference type="AlphaFoldDB" id="A0A916XC42"/>
<dbReference type="Gene3D" id="3.40.50.620">
    <property type="entry name" value="HUPs"/>
    <property type="match status" value="1"/>
</dbReference>
<comment type="caution">
    <text evidence="6">The sequence shown here is derived from an EMBL/GenBank/DDBJ whole genome shotgun (WGS) entry which is preliminary data.</text>
</comment>
<dbReference type="InterPro" id="IPR014729">
    <property type="entry name" value="Rossmann-like_a/b/a_fold"/>
</dbReference>
<dbReference type="EC" id="1.8.4.10" evidence="4"/>
<keyword evidence="2 4" id="KW-0560">Oxidoreductase</keyword>
<comment type="similarity">
    <text evidence="1 4">Belongs to the PAPS reductase family. CysH subfamily.</text>
</comment>
<feature type="binding site" evidence="4">
    <location>
        <position position="132"/>
    </location>
    <ligand>
        <name>[4Fe-4S] cluster</name>
        <dbReference type="ChEBI" id="CHEBI:49883"/>
    </ligand>
</feature>
<evidence type="ECO:0000313" key="7">
    <source>
        <dbReference type="Proteomes" id="UP000637002"/>
    </source>
</evidence>
<reference evidence="6" key="2">
    <citation type="submission" date="2020-09" db="EMBL/GenBank/DDBJ databases">
        <authorList>
            <person name="Sun Q."/>
            <person name="Zhou Y."/>
        </authorList>
    </citation>
    <scope>NUCLEOTIDE SEQUENCE</scope>
    <source>
        <strain evidence="6">CGMCC 1.12919</strain>
    </source>
</reference>
<dbReference type="PIRSF" id="PIRSF000857">
    <property type="entry name" value="PAPS_reductase"/>
    <property type="match status" value="1"/>
</dbReference>
<dbReference type="NCBIfam" id="TIGR00434">
    <property type="entry name" value="cysH"/>
    <property type="match status" value="1"/>
</dbReference>
<keyword evidence="7" id="KW-1185">Reference proteome</keyword>
<feature type="active site" description="Nucleophile; cysteine thiosulfonate intermediate" evidence="4">
    <location>
        <position position="239"/>
    </location>
</feature>
<gene>
    <name evidence="4 6" type="primary">cysH</name>
    <name evidence="6" type="ORF">GCM10010994_22020</name>
</gene>
<dbReference type="PANTHER" id="PTHR46509">
    <property type="entry name" value="PHOSPHOADENOSINE PHOSPHOSULFATE REDUCTASE"/>
    <property type="match status" value="1"/>
</dbReference>
<comment type="catalytic activity">
    <reaction evidence="4">
        <text>[thioredoxin]-disulfide + sulfite + AMP + 2 H(+) = adenosine 5'-phosphosulfate + [thioredoxin]-dithiol</text>
        <dbReference type="Rhea" id="RHEA:21976"/>
        <dbReference type="Rhea" id="RHEA-COMP:10698"/>
        <dbReference type="Rhea" id="RHEA-COMP:10700"/>
        <dbReference type="ChEBI" id="CHEBI:15378"/>
        <dbReference type="ChEBI" id="CHEBI:17359"/>
        <dbReference type="ChEBI" id="CHEBI:29950"/>
        <dbReference type="ChEBI" id="CHEBI:50058"/>
        <dbReference type="ChEBI" id="CHEBI:58243"/>
        <dbReference type="ChEBI" id="CHEBI:456215"/>
        <dbReference type="EC" id="1.8.4.10"/>
    </reaction>
</comment>
<comment type="cofactor">
    <cofactor evidence="4">
        <name>[4Fe-4S] cluster</name>
        <dbReference type="ChEBI" id="CHEBI:49883"/>
    </cofactor>
    <text evidence="4">Binds 1 [4Fe-4S] cluster per subunit.</text>
</comment>
<comment type="function">
    <text evidence="4">Catalyzes the formation of sulfite from adenosine 5'-phosphosulfate (APS) using thioredoxin as an electron donor.</text>
</comment>
<dbReference type="InterPro" id="IPR004511">
    <property type="entry name" value="PAPS/APS_Rdtase"/>
</dbReference>
<dbReference type="GO" id="GO:0005737">
    <property type="term" value="C:cytoplasm"/>
    <property type="evidence" value="ECO:0007669"/>
    <property type="project" value="UniProtKB-SubCell"/>
</dbReference>
<reference evidence="6" key="1">
    <citation type="journal article" date="2014" name="Int. J. Syst. Evol. Microbiol.">
        <title>Complete genome sequence of Corynebacterium casei LMG S-19264T (=DSM 44701T), isolated from a smear-ripened cheese.</title>
        <authorList>
            <consortium name="US DOE Joint Genome Institute (JGI-PGF)"/>
            <person name="Walter F."/>
            <person name="Albersmeier A."/>
            <person name="Kalinowski J."/>
            <person name="Ruckert C."/>
        </authorList>
    </citation>
    <scope>NUCLEOTIDE SEQUENCE</scope>
    <source>
        <strain evidence="6">CGMCC 1.12919</strain>
    </source>
</reference>
<dbReference type="EMBL" id="BMGG01000003">
    <property type="protein sequence ID" value="GGC63013.1"/>
    <property type="molecule type" value="Genomic_DNA"/>
</dbReference>
<protein>
    <recommendedName>
        <fullName evidence="4">Adenosine 5'-phosphosulfate reductase</fullName>
        <shortName evidence="4">APS reductase</shortName>
        <ecNumber evidence="4">1.8.4.10</ecNumber>
    </recommendedName>
    <alternativeName>
        <fullName evidence="4">5'-adenylylsulfate reductase</fullName>
    </alternativeName>
    <alternativeName>
        <fullName evidence="4">Thioredoxin-dependent 5'-adenylylsulfate reductase</fullName>
    </alternativeName>
</protein>
<keyword evidence="4" id="KW-0408">Iron</keyword>
<keyword evidence="4" id="KW-0479">Metal-binding</keyword>
<dbReference type="NCBIfam" id="NF002537">
    <property type="entry name" value="PRK02090.1"/>
    <property type="match status" value="1"/>
</dbReference>
<dbReference type="Pfam" id="PF01507">
    <property type="entry name" value="PAPS_reduct"/>
    <property type="match status" value="1"/>
</dbReference>
<dbReference type="RefSeq" id="WP_244641916.1">
    <property type="nucleotide sequence ID" value="NZ_BMGG01000003.1"/>
</dbReference>
<dbReference type="Proteomes" id="UP000637002">
    <property type="component" value="Unassembled WGS sequence"/>
</dbReference>
<dbReference type="GO" id="GO:0051539">
    <property type="term" value="F:4 iron, 4 sulfur cluster binding"/>
    <property type="evidence" value="ECO:0007669"/>
    <property type="project" value="UniProtKB-UniRule"/>
</dbReference>
<comment type="pathway">
    <text evidence="3 4">Sulfur metabolism; hydrogen sulfide biosynthesis; sulfite from sulfate.</text>
</comment>
<dbReference type="GO" id="GO:0004604">
    <property type="term" value="F:phosphoadenylyl-sulfate reductase (thioredoxin) activity"/>
    <property type="evidence" value="ECO:0007669"/>
    <property type="project" value="UniProtKB-UniRule"/>
</dbReference>
<feature type="domain" description="Phosphoadenosine phosphosulphate reductase" evidence="5">
    <location>
        <begin position="51"/>
        <end position="218"/>
    </location>
</feature>
<sequence>MAMALTVGGTGPEAPAADPAARARALDVRYAHRPPHDILRLALDEQVAGRVALVSSFGAESAVLLHMAAEVDADVPVIFVDTGRLFPETLAYKDRLVAEFGLSDVRIVGPEAAVAEVRDPLGAMFALDADGCCGFRKVEPLAAALRPFDAWISGRKRYQASTREDIPTFEASDAHVKINPLASWSMADVAAYLREHRLPPHPLVAAGYPSIGCAPCTTQVAAGEDARAGRWRGKDKTECGIHLPRHQTVGGAL</sequence>
<dbReference type="GO" id="GO:0043866">
    <property type="term" value="F:adenylyl-sulfate reductase (thioredoxin) activity"/>
    <property type="evidence" value="ECO:0007669"/>
    <property type="project" value="UniProtKB-EC"/>
</dbReference>
<comment type="subcellular location">
    <subcellularLocation>
        <location evidence="4">Cytoplasm</location>
    </subcellularLocation>
</comment>
<accession>A0A916XC42</accession>
<keyword evidence="4" id="KW-0963">Cytoplasm</keyword>
<evidence type="ECO:0000256" key="2">
    <source>
        <dbReference type="ARBA" id="ARBA00023002"/>
    </source>
</evidence>
<name>A0A916XC42_9HYPH</name>
<evidence type="ECO:0000256" key="1">
    <source>
        <dbReference type="ARBA" id="ARBA00009732"/>
    </source>
</evidence>
<proteinExistence type="inferred from homology"/>
<dbReference type="CDD" id="cd23945">
    <property type="entry name" value="PAPS_reductase"/>
    <property type="match status" value="1"/>
</dbReference>
<dbReference type="GO" id="GO:0019379">
    <property type="term" value="P:sulfate assimilation, phosphoadenylyl sulfate reduction by phosphoadenylyl-sulfate reductase (thioredoxin)"/>
    <property type="evidence" value="ECO:0007669"/>
    <property type="project" value="UniProtKB-UniRule"/>
</dbReference>
<dbReference type="GO" id="GO:0046872">
    <property type="term" value="F:metal ion binding"/>
    <property type="evidence" value="ECO:0007669"/>
    <property type="project" value="UniProtKB-KW"/>
</dbReference>
<keyword evidence="4" id="KW-0411">Iron-sulfur</keyword>
<dbReference type="GO" id="GO:0070814">
    <property type="term" value="P:hydrogen sulfide biosynthetic process"/>
    <property type="evidence" value="ECO:0007669"/>
    <property type="project" value="UniProtKB-UniRule"/>
</dbReference>
<evidence type="ECO:0000259" key="5">
    <source>
        <dbReference type="Pfam" id="PF01507"/>
    </source>
</evidence>
<feature type="binding site" evidence="4">
    <location>
        <position position="213"/>
    </location>
    <ligand>
        <name>[4Fe-4S] cluster</name>
        <dbReference type="ChEBI" id="CHEBI:49883"/>
    </ligand>
</feature>
<feature type="binding site" evidence="4">
    <location>
        <position position="133"/>
    </location>
    <ligand>
        <name>[4Fe-4S] cluster</name>
        <dbReference type="ChEBI" id="CHEBI:49883"/>
    </ligand>
</feature>